<feature type="region of interest" description="Disordered" evidence="4">
    <location>
        <begin position="376"/>
        <end position="436"/>
    </location>
</feature>
<dbReference type="SUPFAM" id="SSF52113">
    <property type="entry name" value="BRCT domain"/>
    <property type="match status" value="2"/>
</dbReference>
<sequence length="1286" mass="141710">MEGLQNNFTAPNPPTEVSRRSVNSNNNMDPSFVSLSFITDDDILEEFNTVNETVLDDYSQASTAALSISHGSNVSQIVSRISESPAMENMLTSQLSSEPDSNLNLSRPSLDSPSADTAIIEDDEDVLPASPVPANQPSCRRTPVSLSRSSAFVTMAIGSPVQGSLRTLRNIEEAASSTVPDKLDSSPEANEATAKTIPNVDALGSISKSKSMRQIQFESDSGSNQSAVIESPSSFLSEPNRGLDNSIQKPTVSRPPEHPEDADDGIEFVAEVRRKVREEPSSPQSSVAIPAAQPRREADSASQHLTPRLTQSPLSIPYSQDLLSTSPFRDPDSQSHRFVECFQTQDLISRANHSPGETPQLPADISNDISSKLELSADLSPQESPSNGPKINVDHSVPAVSTPNFPDEAKVDEKECRSSNETTQRMSSQENTPEVEPEQWVPFEAVTRIYNTLERAWVIRTFSKMLPVSKMEKALSGSVSEQVRMGLFDNMDSETLPGSRLESFAELLHRHVSQSSSGYNADVSGSYKSDSASLRMSRFSIASNFETAPIACSSMLSRASLEPPVLAASSEFAMPKHPVRQKATRSANAETAMPSSPSAQSKEDGTAPLPSHPSLYPDSTEGSLAGDLASGPVIAGMKDKEPQRVIEQEVAGYTEIKVIRKRGRKPKIPEMIKETETSSETPPKKGRRGRPPSDGTPAKNKSGGTKKNQQSERTESSDDRPAANVNPDQPNVDPGSIKSSDDYVTEVGDVLRDLRHSSYEINKPVFAQWTDKCFYAAKITQRDPVQTGKWTVIFEDGQSRSLVEEFILPVSLLSKNQPILVLNENLCEGRPGVVIGYSKLKPSEPDEKMEHLVEMDGCETIKVPRKRICLTQEHIRHWSDSIVVPQLFSPHTCNVSLDNILGGKRRRATTTELVVSSPQKTPRNPRTPRSRSETPAVAQDQTPKRSVSNSGSLRKKITGKRDLTLDTSTMSESSGASFLQHEETSLRSRILDRMHSSLVGRTTVQNVVEEENVGETKEEVNLDIAGPIPENNQLFAGFAFLLTKATRPLEVDPDEVTDEVEPYINPSPYYKEHIKRQLTAGGGRVLERFDLSQLEMDEGTVLIVCNRPCRTERYIRSLAANIRAVSHDWVYHCCQKNERFNYERYLHPPGIDLHGNIVEWSPTTGRCFVGMRVLLHGPPEFNDLWVPILVQAECIIVSRLPARANRPDSEEANVDNSAAESEKALCDDVPFDYVVTTKDCPTKIIDQARRMKIPLVSSMWVIQSLIQGKILDPSSSPEFNFNYTKP</sequence>
<feature type="region of interest" description="Disordered" evidence="4">
    <location>
        <begin position="664"/>
        <end position="741"/>
    </location>
</feature>
<evidence type="ECO:0000256" key="3">
    <source>
        <dbReference type="ARBA" id="ARBA00023242"/>
    </source>
</evidence>
<dbReference type="CDD" id="cd17745">
    <property type="entry name" value="BRCT_p53bp1_rpt1"/>
    <property type="match status" value="1"/>
</dbReference>
<dbReference type="InterPro" id="IPR047249">
    <property type="entry name" value="BRCT_p53bp1-like_rpt1"/>
</dbReference>
<evidence type="ECO:0000256" key="2">
    <source>
        <dbReference type="ARBA" id="ARBA00022763"/>
    </source>
</evidence>
<dbReference type="InterPro" id="IPR047250">
    <property type="entry name" value="BRCT_p53bp1-like_rpt2"/>
</dbReference>
<dbReference type="Pfam" id="PF16589">
    <property type="entry name" value="BRCT_2"/>
    <property type="match status" value="1"/>
</dbReference>
<dbReference type="CDD" id="cd04508">
    <property type="entry name" value="Tudor_SF"/>
    <property type="match status" value="1"/>
</dbReference>
<dbReference type="GO" id="GO:0000077">
    <property type="term" value="P:DNA damage checkpoint signaling"/>
    <property type="evidence" value="ECO:0007669"/>
    <property type="project" value="TreeGrafter"/>
</dbReference>
<feature type="compositionally biased region" description="Polar residues" evidence="4">
    <location>
        <begin position="211"/>
        <end position="251"/>
    </location>
</feature>
<dbReference type="PANTHER" id="PTHR15321:SF3">
    <property type="entry name" value="TP53-BINDING PROTEIN 1"/>
    <property type="match status" value="1"/>
</dbReference>
<feature type="domain" description="BRCT" evidence="5">
    <location>
        <begin position="1030"/>
        <end position="1147"/>
    </location>
</feature>
<evidence type="ECO:0000259" key="5">
    <source>
        <dbReference type="PROSITE" id="PS50172"/>
    </source>
</evidence>
<dbReference type="SUPFAM" id="SSF63748">
    <property type="entry name" value="Tudor/PWWP/MBT"/>
    <property type="match status" value="1"/>
</dbReference>
<organism evidence="6 7">
    <name type="scientific">Daphnia sinensis</name>
    <dbReference type="NCBI Taxonomy" id="1820382"/>
    <lineage>
        <taxon>Eukaryota</taxon>
        <taxon>Metazoa</taxon>
        <taxon>Ecdysozoa</taxon>
        <taxon>Arthropoda</taxon>
        <taxon>Crustacea</taxon>
        <taxon>Branchiopoda</taxon>
        <taxon>Diplostraca</taxon>
        <taxon>Cladocera</taxon>
        <taxon>Anomopoda</taxon>
        <taxon>Daphniidae</taxon>
        <taxon>Daphnia</taxon>
        <taxon>Daphnia similis group</taxon>
    </lineage>
</organism>
<keyword evidence="7" id="KW-1185">Reference proteome</keyword>
<dbReference type="GO" id="GO:0005634">
    <property type="term" value="C:nucleus"/>
    <property type="evidence" value="ECO:0007669"/>
    <property type="project" value="UniProtKB-SubCell"/>
</dbReference>
<name>A0AAD5PSU5_9CRUS</name>
<reference evidence="6 7" key="1">
    <citation type="submission" date="2022-05" db="EMBL/GenBank/DDBJ databases">
        <title>A multi-omics perspective on studying reproductive biology in Daphnia sinensis.</title>
        <authorList>
            <person name="Jia J."/>
        </authorList>
    </citation>
    <scope>NUCLEOTIDE SEQUENCE [LARGE SCALE GENOMIC DNA]</scope>
    <source>
        <strain evidence="6 7">WSL</strain>
    </source>
</reference>
<dbReference type="Gene3D" id="2.30.30.140">
    <property type="match status" value="1"/>
</dbReference>
<dbReference type="InterPro" id="IPR047252">
    <property type="entry name" value="TP53BP1-like"/>
</dbReference>
<feature type="region of interest" description="Disordered" evidence="4">
    <location>
        <begin position="211"/>
        <end position="263"/>
    </location>
</feature>
<feature type="compositionally biased region" description="Polar residues" evidence="4">
    <location>
        <begin position="1"/>
        <end position="10"/>
    </location>
</feature>
<feature type="region of interest" description="Disordered" evidence="4">
    <location>
        <begin position="1"/>
        <end position="27"/>
    </location>
</feature>
<feature type="compositionally biased region" description="Basic and acidic residues" evidence="4">
    <location>
        <begin position="407"/>
        <end position="418"/>
    </location>
</feature>
<feature type="region of interest" description="Disordered" evidence="4">
    <location>
        <begin position="907"/>
        <end position="980"/>
    </location>
</feature>
<evidence type="ECO:0000256" key="4">
    <source>
        <dbReference type="SAM" id="MobiDB-lite"/>
    </source>
</evidence>
<dbReference type="PROSITE" id="PS50172">
    <property type="entry name" value="BRCT"/>
    <property type="match status" value="1"/>
</dbReference>
<feature type="compositionally biased region" description="Polar residues" evidence="4">
    <location>
        <begin position="939"/>
        <end position="952"/>
    </location>
</feature>
<proteinExistence type="predicted"/>
<feature type="compositionally biased region" description="Basic and acidic residues" evidence="4">
    <location>
        <begin position="667"/>
        <end position="676"/>
    </location>
</feature>
<feature type="compositionally biased region" description="Polar residues" evidence="4">
    <location>
        <begin position="965"/>
        <end position="977"/>
    </location>
</feature>
<gene>
    <name evidence="6" type="ORF">GHT06_015329</name>
</gene>
<dbReference type="GO" id="GO:0042393">
    <property type="term" value="F:histone binding"/>
    <property type="evidence" value="ECO:0007669"/>
    <property type="project" value="TreeGrafter"/>
</dbReference>
<comment type="subcellular location">
    <subcellularLocation>
        <location evidence="1">Nucleus</location>
    </subcellularLocation>
</comment>
<dbReference type="PANTHER" id="PTHR15321">
    <property type="entry name" value="TUMOR SUPPRESSOR P53-BINDING PROTEIN 1"/>
    <property type="match status" value="1"/>
</dbReference>
<keyword evidence="2" id="KW-0227">DNA damage</keyword>
<accession>A0AAD5PSU5</accession>
<feature type="region of interest" description="Disordered" evidence="4">
    <location>
        <begin position="88"/>
        <end position="115"/>
    </location>
</feature>
<comment type="caution">
    <text evidence="6">The sequence shown here is derived from an EMBL/GenBank/DDBJ whole genome shotgun (WGS) entry which is preliminary data.</text>
</comment>
<protein>
    <recommendedName>
        <fullName evidence="5">BRCT domain-containing protein</fullName>
    </recommendedName>
</protein>
<feature type="compositionally biased region" description="Basic and acidic residues" evidence="4">
    <location>
        <begin position="709"/>
        <end position="721"/>
    </location>
</feature>
<dbReference type="EMBL" id="WJBH02000005">
    <property type="protein sequence ID" value="KAI9558541.1"/>
    <property type="molecule type" value="Genomic_DNA"/>
</dbReference>
<feature type="compositionally biased region" description="Polar residues" evidence="4">
    <location>
        <begin position="419"/>
        <end position="432"/>
    </location>
</feature>
<feature type="region of interest" description="Disordered" evidence="4">
    <location>
        <begin position="572"/>
        <end position="640"/>
    </location>
</feature>
<dbReference type="Proteomes" id="UP000820818">
    <property type="component" value="Linkage Group LG5"/>
</dbReference>
<evidence type="ECO:0000256" key="1">
    <source>
        <dbReference type="ARBA" id="ARBA00004123"/>
    </source>
</evidence>
<dbReference type="GO" id="GO:0045944">
    <property type="term" value="P:positive regulation of transcription by RNA polymerase II"/>
    <property type="evidence" value="ECO:0007669"/>
    <property type="project" value="TreeGrafter"/>
</dbReference>
<evidence type="ECO:0000313" key="6">
    <source>
        <dbReference type="EMBL" id="KAI9558541.1"/>
    </source>
</evidence>
<dbReference type="Pfam" id="PF18428">
    <property type="entry name" value="BRCT_3"/>
    <property type="match status" value="1"/>
</dbReference>
<dbReference type="CDD" id="cd17724">
    <property type="entry name" value="BRCT_p53bp1_rpt2"/>
    <property type="match status" value="1"/>
</dbReference>
<feature type="compositionally biased region" description="Polar residues" evidence="4">
    <location>
        <begin position="90"/>
        <end position="115"/>
    </location>
</feature>
<feature type="compositionally biased region" description="Polar residues" evidence="4">
    <location>
        <begin position="910"/>
        <end position="920"/>
    </location>
</feature>
<keyword evidence="3" id="KW-0539">Nucleus</keyword>
<dbReference type="Gene3D" id="3.40.50.10190">
    <property type="entry name" value="BRCT domain"/>
    <property type="match status" value="2"/>
</dbReference>
<feature type="region of interest" description="Disordered" evidence="4">
    <location>
        <begin position="175"/>
        <end position="197"/>
    </location>
</feature>
<dbReference type="InterPro" id="IPR036420">
    <property type="entry name" value="BRCT_dom_sf"/>
</dbReference>
<evidence type="ECO:0000313" key="7">
    <source>
        <dbReference type="Proteomes" id="UP000820818"/>
    </source>
</evidence>
<feature type="compositionally biased region" description="Polar residues" evidence="4">
    <location>
        <begin position="300"/>
        <end position="327"/>
    </location>
</feature>
<feature type="compositionally biased region" description="Polar residues" evidence="4">
    <location>
        <begin position="584"/>
        <end position="600"/>
    </location>
</feature>
<dbReference type="InterPro" id="IPR001357">
    <property type="entry name" value="BRCT_dom"/>
</dbReference>
<feature type="compositionally biased region" description="Polar residues" evidence="4">
    <location>
        <begin position="379"/>
        <end position="389"/>
    </location>
</feature>
<feature type="region of interest" description="Disordered" evidence="4">
    <location>
        <begin position="275"/>
        <end position="334"/>
    </location>
</feature>